<proteinExistence type="predicted"/>
<keyword evidence="2" id="KW-1185">Reference proteome</keyword>
<accession>A0ACB7Z4Z0</accession>
<sequence length="385" mass="45054">MLKQTPFWLLIHVIRNGTMNPEKCPVRTHEVVTKLITAYNPSKDNFRLGRNDVNLSANDVKLIFSLTGGTRPFEVKLKKKEEVLFAKRNNITTGRLISKAIGEMLQSYVQEDETVKIEDTMRLVCMCLIVKLFFPTSGISISWKHVHVLEEINQIKKYDWASEIHNELMNSIKKNQHSPKEYWLCEHINMNEDDQPDHAIPRLLKWNIPSLESFIKKTVDLKKATDVNVKTDELRETDQEAEIYKMDLADVGQKKGKVEKAKKTKTKRKKKRGKRKRRRKRERNSKRKRNRKKKNKNNKAKSENYQKPLNTYSLMRNQNTAYNQQQDGGSENPEVVCAVAVDTSTKPVIEKMLKDRDVMFARTKELLSEWRDGKQKARNVERIFA</sequence>
<dbReference type="Proteomes" id="UP000828048">
    <property type="component" value="Chromosome 4"/>
</dbReference>
<gene>
    <name evidence="1" type="ORF">Vadar_012725</name>
</gene>
<reference evidence="1 2" key="1">
    <citation type="journal article" date="2021" name="Hortic Res">
        <title>High-quality reference genome and annotation aids understanding of berry development for evergreen blueberry (Vaccinium darrowii).</title>
        <authorList>
            <person name="Yu J."/>
            <person name="Hulse-Kemp A.M."/>
            <person name="Babiker E."/>
            <person name="Staton M."/>
        </authorList>
    </citation>
    <scope>NUCLEOTIDE SEQUENCE [LARGE SCALE GENOMIC DNA]</scope>
    <source>
        <strain evidence="2">cv. NJ 8807/NJ 8810</strain>
        <tissue evidence="1">Young leaf</tissue>
    </source>
</reference>
<comment type="caution">
    <text evidence="1">The sequence shown here is derived from an EMBL/GenBank/DDBJ whole genome shotgun (WGS) entry which is preliminary data.</text>
</comment>
<name>A0ACB7Z4Z0_9ERIC</name>
<evidence type="ECO:0000313" key="1">
    <source>
        <dbReference type="EMBL" id="KAH7860373.1"/>
    </source>
</evidence>
<dbReference type="EMBL" id="CM037154">
    <property type="protein sequence ID" value="KAH7860373.1"/>
    <property type="molecule type" value="Genomic_DNA"/>
</dbReference>
<evidence type="ECO:0000313" key="2">
    <source>
        <dbReference type="Proteomes" id="UP000828048"/>
    </source>
</evidence>
<protein>
    <submittedName>
        <fullName evidence="1">Uncharacterized protein</fullName>
    </submittedName>
</protein>
<organism evidence="1 2">
    <name type="scientific">Vaccinium darrowii</name>
    <dbReference type="NCBI Taxonomy" id="229202"/>
    <lineage>
        <taxon>Eukaryota</taxon>
        <taxon>Viridiplantae</taxon>
        <taxon>Streptophyta</taxon>
        <taxon>Embryophyta</taxon>
        <taxon>Tracheophyta</taxon>
        <taxon>Spermatophyta</taxon>
        <taxon>Magnoliopsida</taxon>
        <taxon>eudicotyledons</taxon>
        <taxon>Gunneridae</taxon>
        <taxon>Pentapetalae</taxon>
        <taxon>asterids</taxon>
        <taxon>Ericales</taxon>
        <taxon>Ericaceae</taxon>
        <taxon>Vaccinioideae</taxon>
        <taxon>Vaccinieae</taxon>
        <taxon>Vaccinium</taxon>
    </lineage>
</organism>